<organism evidence="1 2">
    <name type="scientific">Actinomadura physcomitrii</name>
    <dbReference type="NCBI Taxonomy" id="2650748"/>
    <lineage>
        <taxon>Bacteria</taxon>
        <taxon>Bacillati</taxon>
        <taxon>Actinomycetota</taxon>
        <taxon>Actinomycetes</taxon>
        <taxon>Streptosporangiales</taxon>
        <taxon>Thermomonosporaceae</taxon>
        <taxon>Actinomadura</taxon>
    </lineage>
</organism>
<gene>
    <name evidence="1" type="ORF">F8568_002440</name>
</gene>
<protein>
    <recommendedName>
        <fullName evidence="3">Molybdopterin-dependent oxidoreductase</fullName>
    </recommendedName>
</protein>
<keyword evidence="2" id="KW-1185">Reference proteome</keyword>
<proteinExistence type="predicted"/>
<dbReference type="Gene3D" id="3.90.420.10">
    <property type="entry name" value="Oxidoreductase, molybdopterin-binding domain"/>
    <property type="match status" value="1"/>
</dbReference>
<name>A0A6I4M4N3_9ACTN</name>
<dbReference type="AlphaFoldDB" id="A0A6I4M4N3"/>
<evidence type="ECO:0000313" key="2">
    <source>
        <dbReference type="Proteomes" id="UP000462055"/>
    </source>
</evidence>
<reference evidence="1" key="1">
    <citation type="submission" date="2019-12" db="EMBL/GenBank/DDBJ databases">
        <title>Actinomadura physcomitrii sp. nov., a novel actinomycete isolated from moss [Physcomitrium sphaericum (Ludw) Fuernr].</title>
        <authorList>
            <person name="Zhuang X."/>
        </authorList>
    </citation>
    <scope>NUCLEOTIDE SEQUENCE [LARGE SCALE GENOMIC DNA]</scope>
    <source>
        <strain evidence="1">LD22</strain>
    </source>
</reference>
<dbReference type="SUPFAM" id="SSF56524">
    <property type="entry name" value="Oxidoreductase molybdopterin-binding domain"/>
    <property type="match status" value="1"/>
</dbReference>
<dbReference type="InterPro" id="IPR036374">
    <property type="entry name" value="OxRdtase_Mopterin-bd_sf"/>
</dbReference>
<evidence type="ECO:0008006" key="3">
    <source>
        <dbReference type="Google" id="ProtNLM"/>
    </source>
</evidence>
<sequence>MPGARAPGAAGTRLRLSGDLERAALLAVADLREMPQRTVEAGFACGRLGEQRHAYTGPLLLDVLLAAGPRFDPVIGKDRVRFLIAVTGRDGHTAVLSWAEIDPRYGGGVALLATRVDGRDMDADGPQLVVPGDTAGGRYVSRIAAIWTGPAAAAGAA</sequence>
<evidence type="ECO:0000313" key="1">
    <source>
        <dbReference type="EMBL" id="MVZ99263.1"/>
    </source>
</evidence>
<dbReference type="Proteomes" id="UP000462055">
    <property type="component" value="Unassembled WGS sequence"/>
</dbReference>
<comment type="caution">
    <text evidence="1">The sequence shown here is derived from an EMBL/GenBank/DDBJ whole genome shotgun (WGS) entry which is preliminary data.</text>
</comment>
<accession>A0A6I4M4N3</accession>
<dbReference type="EMBL" id="WBMS02000002">
    <property type="protein sequence ID" value="MVZ99263.1"/>
    <property type="molecule type" value="Genomic_DNA"/>
</dbReference>